<keyword evidence="4" id="KW-0249">Electron transport</keyword>
<keyword evidence="7" id="KW-0472">Membrane</keyword>
<dbReference type="Proteomes" id="UP000253594">
    <property type="component" value="Unassembled WGS sequence"/>
</dbReference>
<feature type="transmembrane region" description="Helical" evidence="7">
    <location>
        <begin position="48"/>
        <end position="68"/>
    </location>
</feature>
<dbReference type="GO" id="GO:0005886">
    <property type="term" value="C:plasma membrane"/>
    <property type="evidence" value="ECO:0007669"/>
    <property type="project" value="TreeGrafter"/>
</dbReference>
<dbReference type="Gene3D" id="2.60.40.10">
    <property type="entry name" value="Immunoglobulins"/>
    <property type="match status" value="1"/>
</dbReference>
<dbReference type="PROSITE" id="PS51379">
    <property type="entry name" value="4FE4S_FER_2"/>
    <property type="match status" value="1"/>
</dbReference>
<dbReference type="AlphaFoldDB" id="A0A367M980"/>
<dbReference type="EMBL" id="QORE01000482">
    <property type="protein sequence ID" value="RCI73960.1"/>
    <property type="molecule type" value="Genomic_DNA"/>
</dbReference>
<keyword evidence="7" id="KW-1133">Transmembrane helix</keyword>
<evidence type="ECO:0000256" key="5">
    <source>
        <dbReference type="ARBA" id="ARBA00023004"/>
    </source>
</evidence>
<proteinExistence type="predicted"/>
<evidence type="ECO:0000256" key="1">
    <source>
        <dbReference type="ARBA" id="ARBA00022448"/>
    </source>
</evidence>
<dbReference type="SUPFAM" id="SSF54862">
    <property type="entry name" value="4Fe-4S ferredoxins"/>
    <property type="match status" value="1"/>
</dbReference>
<protein>
    <submittedName>
        <fullName evidence="9">Cytochrome c oxidase accessory protein CcoG</fullName>
    </submittedName>
</protein>
<dbReference type="NCBIfam" id="TIGR02745">
    <property type="entry name" value="ccoG_rdxA_fixG"/>
    <property type="match status" value="1"/>
</dbReference>
<dbReference type="Pfam" id="PF11614">
    <property type="entry name" value="FixG_C"/>
    <property type="match status" value="1"/>
</dbReference>
<reference evidence="9 10" key="1">
    <citation type="submission" date="2018-07" db="EMBL/GenBank/DDBJ databases">
        <title>Mechanisms of high-level aminoglycoside resistance among Gram-negative pathogens in Brazil.</title>
        <authorList>
            <person name="Ballaben A.S."/>
            <person name="Darini A.L.C."/>
            <person name="Doi Y."/>
        </authorList>
    </citation>
    <scope>NUCLEOTIDE SEQUENCE [LARGE SCALE GENOMIC DNA]</scope>
    <source>
        <strain evidence="9 10">B2-305</strain>
    </source>
</reference>
<name>A0A367M980_PSEAI</name>
<dbReference type="InterPro" id="IPR017896">
    <property type="entry name" value="4Fe4S_Fe-S-bd"/>
</dbReference>
<dbReference type="GO" id="GO:0046872">
    <property type="term" value="F:metal ion binding"/>
    <property type="evidence" value="ECO:0007669"/>
    <property type="project" value="UniProtKB-KW"/>
</dbReference>
<feature type="transmembrane region" description="Helical" evidence="7">
    <location>
        <begin position="169"/>
        <end position="186"/>
    </location>
</feature>
<dbReference type="GO" id="GO:0051539">
    <property type="term" value="F:4 iron, 4 sulfur cluster binding"/>
    <property type="evidence" value="ECO:0007669"/>
    <property type="project" value="UniProtKB-KW"/>
</dbReference>
<organism evidence="9 10">
    <name type="scientific">Pseudomonas aeruginosa</name>
    <dbReference type="NCBI Taxonomy" id="287"/>
    <lineage>
        <taxon>Bacteria</taxon>
        <taxon>Pseudomonadati</taxon>
        <taxon>Pseudomonadota</taxon>
        <taxon>Gammaproteobacteria</taxon>
        <taxon>Pseudomonadales</taxon>
        <taxon>Pseudomonadaceae</taxon>
        <taxon>Pseudomonas</taxon>
    </lineage>
</organism>
<evidence type="ECO:0000256" key="6">
    <source>
        <dbReference type="ARBA" id="ARBA00023014"/>
    </source>
</evidence>
<dbReference type="PANTHER" id="PTHR30176">
    <property type="entry name" value="FERREDOXIN-TYPE PROTEIN NAPH"/>
    <property type="match status" value="1"/>
</dbReference>
<gene>
    <name evidence="9" type="primary">ccoG</name>
    <name evidence="9" type="ORF">DT376_15535</name>
</gene>
<keyword evidence="6" id="KW-0411">Iron-sulfur</keyword>
<evidence type="ECO:0000256" key="7">
    <source>
        <dbReference type="SAM" id="Phobius"/>
    </source>
</evidence>
<dbReference type="FunFam" id="1.10.1060.10:FF:000015">
    <property type="entry name" value="Cytochrome c oxidase accessory protein CcoG"/>
    <property type="match status" value="1"/>
</dbReference>
<dbReference type="InterPro" id="IPR032879">
    <property type="entry name" value="FixG_C"/>
</dbReference>
<evidence type="ECO:0000256" key="2">
    <source>
        <dbReference type="ARBA" id="ARBA00022485"/>
    </source>
</evidence>
<keyword evidence="5" id="KW-0408">Iron</keyword>
<evidence type="ECO:0000256" key="4">
    <source>
        <dbReference type="ARBA" id="ARBA00022982"/>
    </source>
</evidence>
<accession>A0A367M980</accession>
<feature type="transmembrane region" description="Helical" evidence="7">
    <location>
        <begin position="344"/>
        <end position="364"/>
    </location>
</feature>
<keyword evidence="7" id="KW-0812">Transmembrane</keyword>
<evidence type="ECO:0000259" key="8">
    <source>
        <dbReference type="PROSITE" id="PS51379"/>
    </source>
</evidence>
<dbReference type="InterPro" id="IPR051684">
    <property type="entry name" value="Electron_Trans/Redox"/>
</dbReference>
<keyword evidence="1" id="KW-0813">Transport</keyword>
<dbReference type="Gene3D" id="1.10.1060.10">
    <property type="entry name" value="Alpha-helical ferredoxin"/>
    <property type="match status" value="1"/>
</dbReference>
<evidence type="ECO:0000313" key="10">
    <source>
        <dbReference type="Proteomes" id="UP000253594"/>
    </source>
</evidence>
<feature type="transmembrane region" description="Helical" evidence="7">
    <location>
        <begin position="206"/>
        <end position="223"/>
    </location>
</feature>
<evidence type="ECO:0000313" key="9">
    <source>
        <dbReference type="EMBL" id="RCI73960.1"/>
    </source>
</evidence>
<feature type="domain" description="4Fe-4S ferredoxin-type" evidence="8">
    <location>
        <begin position="266"/>
        <end position="295"/>
    </location>
</feature>
<dbReference type="PROSITE" id="PS00198">
    <property type="entry name" value="4FE4S_FER_1"/>
    <property type="match status" value="1"/>
</dbReference>
<dbReference type="InterPro" id="IPR013783">
    <property type="entry name" value="Ig-like_fold"/>
</dbReference>
<dbReference type="InterPro" id="IPR009051">
    <property type="entry name" value="Helical_ferredxn"/>
</dbReference>
<dbReference type="InterPro" id="IPR017900">
    <property type="entry name" value="4Fe4S_Fe_S_CS"/>
</dbReference>
<dbReference type="Pfam" id="PF13746">
    <property type="entry name" value="Fer4_18"/>
    <property type="match status" value="1"/>
</dbReference>
<evidence type="ECO:0000256" key="3">
    <source>
        <dbReference type="ARBA" id="ARBA00022723"/>
    </source>
</evidence>
<feature type="transmembrane region" description="Helical" evidence="7">
    <location>
        <begin position="95"/>
        <end position="116"/>
    </location>
</feature>
<keyword evidence="3" id="KW-0479">Metal-binding</keyword>
<dbReference type="InterPro" id="IPR014116">
    <property type="entry name" value="Cyt_c_oxidase_cbb3_FixG"/>
</dbReference>
<comment type="caution">
    <text evidence="9">The sequence shown here is derived from an EMBL/GenBank/DDBJ whole genome shotgun (WGS) entry which is preliminary data.</text>
</comment>
<sequence length="477" mass="53571">MSERIPAIQVEPAAPAAPSKQPPAPGKLPSAVNGPIYTRSFTGLFRNFRRLGGGLLFLLFFGTLWLNWNGRQAVLWDLPERKFYIFGATFWPQDFILLSALLIVAAFGLFFITVFAGRVWCGYTCPQSVWTWIYMWCEKVTEGDRNARIKLDQGPASAAKLLRKTAKHALWLGVSLVTAITFIGYFTPVRPLVADLFSFQLDLESLFWVLFFTAATYVNAGWLREQVCIHMCPYARFQSVMFDKDTLIVSYDPRRGEKRGPRKKSLDYKAQGLGDCIDCTMCVQVCPTGIDIRDGLQIECIGCAACIDACDSIMEKMNYPKGLISYTTEHNLNGQKTHLARPRLIGYAIALVLMISALITAVVLRPLVGFDVSKDRVLYRENELGRIENVYSLKIMNKDQQDHTYILGAKGLEGLTLEGRRELKVAAGDILNLPMELSIEPEKLPSTTNEIVFTIESADDPSIHKEAKSRFIGPRTR</sequence>
<dbReference type="PANTHER" id="PTHR30176:SF3">
    <property type="entry name" value="FERREDOXIN-TYPE PROTEIN NAPH"/>
    <property type="match status" value="1"/>
</dbReference>
<keyword evidence="2" id="KW-0004">4Fe-4S</keyword>